<evidence type="ECO:0000313" key="2">
    <source>
        <dbReference type="Proteomes" id="UP000294820"/>
    </source>
</evidence>
<evidence type="ECO:0000313" key="1">
    <source>
        <dbReference type="EMBL" id="SLM63536.1"/>
    </source>
</evidence>
<gene>
    <name evidence="1" type="ORF">DAQ1742_02663</name>
</gene>
<name>A0A375AC89_9GAMM</name>
<reference evidence="1 2" key="1">
    <citation type="submission" date="2016-09" db="EMBL/GenBank/DDBJ databases">
        <authorList>
            <person name="Reverchon S."/>
            <person name="Nasser W."/>
            <person name="Leonard S."/>
            <person name="Brochier C."/>
            <person name="Duprey A."/>
        </authorList>
    </citation>
    <scope>NUCLEOTIDE SEQUENCE [LARGE SCALE GENOMIC DNA]</scope>
    <source>
        <strain evidence="1 2">174/2</strain>
    </source>
</reference>
<accession>A0A375AC89</accession>
<organism evidence="1 2">
    <name type="scientific">Dickeya aquatica</name>
    <dbReference type="NCBI Taxonomy" id="1401087"/>
    <lineage>
        <taxon>Bacteria</taxon>
        <taxon>Pseudomonadati</taxon>
        <taxon>Pseudomonadota</taxon>
        <taxon>Gammaproteobacteria</taxon>
        <taxon>Enterobacterales</taxon>
        <taxon>Pectobacteriaceae</taxon>
        <taxon>Dickeya</taxon>
    </lineage>
</organism>
<dbReference type="AlphaFoldDB" id="A0A375AC89"/>
<proteinExistence type="predicted"/>
<dbReference type="EMBL" id="LT615367">
    <property type="protein sequence ID" value="SLM63536.1"/>
    <property type="molecule type" value="Genomic_DNA"/>
</dbReference>
<dbReference type="KEGG" id="daq:DAQ1742_02663"/>
<keyword evidence="2" id="KW-1185">Reference proteome</keyword>
<dbReference type="Proteomes" id="UP000294820">
    <property type="component" value="Chromosome 1"/>
</dbReference>
<protein>
    <submittedName>
        <fullName evidence="1">Uncharacterized protein</fullName>
    </submittedName>
</protein>
<sequence length="79" mass="9074">MPRIGARRYYSSTIMLAVYQLHRLGINENMIAKDTGIPVGDVRKLLAQKTQTQRKQWQRAHQLPLPSKSVILGRLGKEF</sequence>